<dbReference type="EMBL" id="JABFUD020000002">
    <property type="protein sequence ID" value="KAI5083583.1"/>
    <property type="molecule type" value="Genomic_DNA"/>
</dbReference>
<dbReference type="OrthoDB" id="1899528at2759"/>
<dbReference type="AlphaFoldDB" id="A0A9D4VDJ8"/>
<evidence type="ECO:0000313" key="3">
    <source>
        <dbReference type="Proteomes" id="UP000886520"/>
    </source>
</evidence>
<evidence type="ECO:0000259" key="1">
    <source>
        <dbReference type="Pfam" id="PF14737"/>
    </source>
</evidence>
<sequence>MAAFWRAHRAGIAITITRLRYSRSLPRARCISYHDTDHQEQSDDELSSMAKDLNISRLHLAEKVLRQSIKESEGKLGAGINGAFLDAYTCANWSVKEGYACNNAGVMPCTSCDLVCYCSAECKEENLGEHNLCCHLAAGRTGSTAAAFQNAPTKKRTILRAESDFVWGNIPAYGILPQNFRANGISHNLTLCFCASGDLRNVVETVCQLPVKFNAEVTIYINDHNPIIMARNFLMLKLLQTYGSDALDANIALWYSAAMTHEQSVVIDGVVIHTLKSTAAGCADKDLHVNFPAPGRSSIHVSDGSKLWPVLACMTGSRSSKEEMWSSRSEKVKSALKSDCKMACLRPSHQVAWKEFRKRGLLLPFGAYNASHSVPNKFLFHPSSGWLPHADANPLSGWDVMSVLATGSRIGLPEADIFGSFFFHARTKLSAFLERLQTCEIHLKLSCKEASLLAEELAFRQVALHCIDSSNLADLNYGGLAKVLCDWGPLLDKASVLPPSLITYFMNWLYTMDTAFPHEEITLSKLTWADVHSAVALINSKGSMCAEKLKSLLELGNSHGNLSLLDYFHDFTPLFKDYLRSLHANVDARRVGLSRRRKHLVVPHRLSVDIDDFGGIPGKAASYDRCYYDCMIGDLTFTEQFVEWGLNSSCVR</sequence>
<accession>A0A9D4VDJ8</accession>
<gene>
    <name evidence="2" type="ORF">GOP47_0003326</name>
</gene>
<protein>
    <recommendedName>
        <fullName evidence="1">DUF4470 domain-containing protein</fullName>
    </recommendedName>
</protein>
<keyword evidence="3" id="KW-1185">Reference proteome</keyword>
<evidence type="ECO:0000313" key="2">
    <source>
        <dbReference type="EMBL" id="KAI5083583.1"/>
    </source>
</evidence>
<dbReference type="SUPFAM" id="SSF144232">
    <property type="entry name" value="HIT/MYND zinc finger-like"/>
    <property type="match status" value="1"/>
</dbReference>
<dbReference type="Pfam" id="PF14737">
    <property type="entry name" value="DUF4470"/>
    <property type="match status" value="1"/>
</dbReference>
<dbReference type="InterPro" id="IPR027974">
    <property type="entry name" value="DUF4470"/>
</dbReference>
<organism evidence="2 3">
    <name type="scientific">Adiantum capillus-veneris</name>
    <name type="common">Maidenhair fern</name>
    <dbReference type="NCBI Taxonomy" id="13818"/>
    <lineage>
        <taxon>Eukaryota</taxon>
        <taxon>Viridiplantae</taxon>
        <taxon>Streptophyta</taxon>
        <taxon>Embryophyta</taxon>
        <taxon>Tracheophyta</taxon>
        <taxon>Polypodiopsida</taxon>
        <taxon>Polypodiidae</taxon>
        <taxon>Polypodiales</taxon>
        <taxon>Pteridineae</taxon>
        <taxon>Pteridaceae</taxon>
        <taxon>Vittarioideae</taxon>
        <taxon>Adiantum</taxon>
    </lineage>
</organism>
<name>A0A9D4VDJ8_ADICA</name>
<comment type="caution">
    <text evidence="2">The sequence shown here is derived from an EMBL/GenBank/DDBJ whole genome shotgun (WGS) entry which is preliminary data.</text>
</comment>
<reference evidence="2" key="1">
    <citation type="submission" date="2021-01" db="EMBL/GenBank/DDBJ databases">
        <title>Adiantum capillus-veneris genome.</title>
        <authorList>
            <person name="Fang Y."/>
            <person name="Liao Q."/>
        </authorList>
    </citation>
    <scope>NUCLEOTIDE SEQUENCE</scope>
    <source>
        <strain evidence="2">H3</strain>
        <tissue evidence="2">Leaf</tissue>
    </source>
</reference>
<proteinExistence type="predicted"/>
<feature type="domain" description="DUF4470" evidence="1">
    <location>
        <begin position="167"/>
        <end position="258"/>
    </location>
</feature>
<dbReference type="Proteomes" id="UP000886520">
    <property type="component" value="Chromosome 3"/>
</dbReference>